<reference evidence="1" key="1">
    <citation type="submission" date="2020-08" db="EMBL/GenBank/DDBJ databases">
        <title>Multicomponent nature underlies the extraordinary mechanical properties of spider dragline silk.</title>
        <authorList>
            <person name="Kono N."/>
            <person name="Nakamura H."/>
            <person name="Mori M."/>
            <person name="Yoshida Y."/>
            <person name="Ohtoshi R."/>
            <person name="Malay A.D."/>
            <person name="Moran D.A.P."/>
            <person name="Tomita M."/>
            <person name="Numata K."/>
            <person name="Arakawa K."/>
        </authorList>
    </citation>
    <scope>NUCLEOTIDE SEQUENCE</scope>
</reference>
<protein>
    <submittedName>
        <fullName evidence="1">Uncharacterized protein</fullName>
    </submittedName>
</protein>
<sequence length="95" mass="10938">MARPPDFPPIENGWFMVAEELTCQCSLVTTLELWLRVEAAGKTEDWNVPVHVLKSLFDSMPKSCYLCKRLLLQRKLVEAFTQAYNLLFQYIGNLG</sequence>
<name>A0A8X6PZT2_NEPPI</name>
<gene>
    <name evidence="1" type="ORF">NPIL_41961</name>
</gene>
<organism evidence="1 2">
    <name type="scientific">Nephila pilipes</name>
    <name type="common">Giant wood spider</name>
    <name type="synonym">Nephila maculata</name>
    <dbReference type="NCBI Taxonomy" id="299642"/>
    <lineage>
        <taxon>Eukaryota</taxon>
        <taxon>Metazoa</taxon>
        <taxon>Ecdysozoa</taxon>
        <taxon>Arthropoda</taxon>
        <taxon>Chelicerata</taxon>
        <taxon>Arachnida</taxon>
        <taxon>Araneae</taxon>
        <taxon>Araneomorphae</taxon>
        <taxon>Entelegynae</taxon>
        <taxon>Araneoidea</taxon>
        <taxon>Nephilidae</taxon>
        <taxon>Nephila</taxon>
    </lineage>
</organism>
<dbReference type="EMBL" id="BMAW01025739">
    <property type="protein sequence ID" value="GFT93699.1"/>
    <property type="molecule type" value="Genomic_DNA"/>
</dbReference>
<accession>A0A8X6PZT2</accession>
<comment type="caution">
    <text evidence="1">The sequence shown here is derived from an EMBL/GenBank/DDBJ whole genome shotgun (WGS) entry which is preliminary data.</text>
</comment>
<dbReference type="Proteomes" id="UP000887013">
    <property type="component" value="Unassembled WGS sequence"/>
</dbReference>
<evidence type="ECO:0000313" key="1">
    <source>
        <dbReference type="EMBL" id="GFT93699.1"/>
    </source>
</evidence>
<keyword evidence="2" id="KW-1185">Reference proteome</keyword>
<evidence type="ECO:0000313" key="2">
    <source>
        <dbReference type="Proteomes" id="UP000887013"/>
    </source>
</evidence>
<dbReference type="AlphaFoldDB" id="A0A8X6PZT2"/>
<proteinExistence type="predicted"/>